<dbReference type="AlphaFoldDB" id="A0A7W9ZDX7"/>
<comment type="caution">
    <text evidence="2">The sequence shown here is derived from an EMBL/GenBank/DDBJ whole genome shotgun (WGS) entry which is preliminary data.</text>
</comment>
<keyword evidence="1" id="KW-0472">Membrane</keyword>
<protein>
    <submittedName>
        <fullName evidence="2">Uncharacterized protein</fullName>
    </submittedName>
</protein>
<dbReference type="EMBL" id="JACIIX010000003">
    <property type="protein sequence ID" value="MBB6209737.1"/>
    <property type="molecule type" value="Genomic_DNA"/>
</dbReference>
<feature type="transmembrane region" description="Helical" evidence="1">
    <location>
        <begin position="50"/>
        <end position="83"/>
    </location>
</feature>
<evidence type="ECO:0000256" key="1">
    <source>
        <dbReference type="SAM" id="Phobius"/>
    </source>
</evidence>
<dbReference type="Proteomes" id="UP000544872">
    <property type="component" value="Unassembled WGS sequence"/>
</dbReference>
<dbReference type="RefSeq" id="WP_184262255.1">
    <property type="nucleotide sequence ID" value="NZ_JACIIX010000003.1"/>
</dbReference>
<gene>
    <name evidence="2" type="ORF">FHS48_001145</name>
</gene>
<keyword evidence="3" id="KW-1185">Reference proteome</keyword>
<organism evidence="2 3">
    <name type="scientific">Novispirillum itersonii</name>
    <name type="common">Aquaspirillum itersonii</name>
    <dbReference type="NCBI Taxonomy" id="189"/>
    <lineage>
        <taxon>Bacteria</taxon>
        <taxon>Pseudomonadati</taxon>
        <taxon>Pseudomonadota</taxon>
        <taxon>Alphaproteobacteria</taxon>
        <taxon>Rhodospirillales</taxon>
        <taxon>Novispirillaceae</taxon>
        <taxon>Novispirillum</taxon>
    </lineage>
</organism>
<evidence type="ECO:0000313" key="3">
    <source>
        <dbReference type="Proteomes" id="UP000544872"/>
    </source>
</evidence>
<sequence length="180" mass="19701">MVKLTAEERDLHTRIVGALQKNLISVLINFRTLNTPGCPVFSPWEAIAPLLGLLMISLVVMIFVGIIGGVMALLFALLVYGVLVRPKLIKNMHARATRMILHSPQTFATLWEFGGIALCLTERPTALVQAPDGSWQAFVRRLLPKAGETLDTAELRPDFTASVAADGMTLNAPSRDRRSP</sequence>
<evidence type="ECO:0000313" key="2">
    <source>
        <dbReference type="EMBL" id="MBB6209737.1"/>
    </source>
</evidence>
<proteinExistence type="predicted"/>
<keyword evidence="1" id="KW-0812">Transmembrane</keyword>
<name>A0A7W9ZDX7_NOVIT</name>
<keyword evidence="1" id="KW-1133">Transmembrane helix</keyword>
<reference evidence="2 3" key="1">
    <citation type="submission" date="2020-08" db="EMBL/GenBank/DDBJ databases">
        <title>Genomic Encyclopedia of Type Strains, Phase IV (KMG-IV): sequencing the most valuable type-strain genomes for metagenomic binning, comparative biology and taxonomic classification.</title>
        <authorList>
            <person name="Goeker M."/>
        </authorList>
    </citation>
    <scope>NUCLEOTIDE SEQUENCE [LARGE SCALE GENOMIC DNA]</scope>
    <source>
        <strain evidence="2 3">DSM 11590</strain>
    </source>
</reference>
<accession>A0A7W9ZDX7</accession>